<accession>A0A9D1TIK3</accession>
<sequence length="331" mass="38034">MQFDKQILSDILREYEIKRELHAKQLSERKLEVYKKIPRIKQIDSLLKGTAASVLKIALENGDDPEDALNNLKQQNLALQRERRELLIKNNIPHDFLDDKPDCHICSDMGYIGTEPCRCLKYAYQERLNKQLSTMLPVKDQNFESFKLDFYSQANDSRMGMSARENMKINFNRCRKYADTFSENSENLLFCGSTGLGKTFLSTCIAKVVTQSGFSVAYDTAINIVNNYEMVKFNGLDSTQAREAITKYEKADLLILDDLGTEFSTPLAISIIYSLINNRLMSHKPMIISTNLLPNELEKRYSAAIASRLNGEFTTLRFFGDDIRRLKRKSK</sequence>
<dbReference type="PANTHER" id="PTHR30050:SF4">
    <property type="entry name" value="ATP-BINDING PROTEIN RV3427C IN INSERTION SEQUENCE-RELATED"/>
    <property type="match status" value="1"/>
</dbReference>
<dbReference type="InterPro" id="IPR027417">
    <property type="entry name" value="P-loop_NTPase"/>
</dbReference>
<reference evidence="2" key="1">
    <citation type="journal article" date="2021" name="PeerJ">
        <title>Extensive microbial diversity within the chicken gut microbiome revealed by metagenomics and culture.</title>
        <authorList>
            <person name="Gilroy R."/>
            <person name="Ravi A."/>
            <person name="Getino M."/>
            <person name="Pursley I."/>
            <person name="Horton D.L."/>
            <person name="Alikhan N.F."/>
            <person name="Baker D."/>
            <person name="Gharbi K."/>
            <person name="Hall N."/>
            <person name="Watson M."/>
            <person name="Adriaenssens E.M."/>
            <person name="Foster-Nyarko E."/>
            <person name="Jarju S."/>
            <person name="Secka A."/>
            <person name="Antonio M."/>
            <person name="Oren A."/>
            <person name="Chaudhuri R.R."/>
            <person name="La Ragione R."/>
            <person name="Hildebrand F."/>
            <person name="Pallen M.J."/>
        </authorList>
    </citation>
    <scope>NUCLEOTIDE SEQUENCE</scope>
    <source>
        <strain evidence="2">CHK193-4272</strain>
    </source>
</reference>
<dbReference type="NCBIfam" id="NF005304">
    <property type="entry name" value="PRK06835.1"/>
    <property type="match status" value="1"/>
</dbReference>
<gene>
    <name evidence="2" type="ORF">H9746_06370</name>
</gene>
<dbReference type="AlphaFoldDB" id="A0A9D1TIK3"/>
<feature type="domain" description="AAA+ ATPase" evidence="1">
    <location>
        <begin position="184"/>
        <end position="319"/>
    </location>
</feature>
<protein>
    <submittedName>
        <fullName evidence="2">ATP-binding protein</fullName>
    </submittedName>
</protein>
<dbReference type="InterPro" id="IPR003593">
    <property type="entry name" value="AAA+_ATPase"/>
</dbReference>
<evidence type="ECO:0000313" key="3">
    <source>
        <dbReference type="Proteomes" id="UP000886808"/>
    </source>
</evidence>
<evidence type="ECO:0000259" key="1">
    <source>
        <dbReference type="SMART" id="SM00382"/>
    </source>
</evidence>
<evidence type="ECO:0000313" key="2">
    <source>
        <dbReference type="EMBL" id="HIV62446.1"/>
    </source>
</evidence>
<dbReference type="Proteomes" id="UP000886808">
    <property type="component" value="Unassembled WGS sequence"/>
</dbReference>
<name>A0A9D1TIK3_9FIRM</name>
<dbReference type="SUPFAM" id="SSF52540">
    <property type="entry name" value="P-loop containing nucleoside triphosphate hydrolases"/>
    <property type="match status" value="1"/>
</dbReference>
<dbReference type="InterPro" id="IPR002611">
    <property type="entry name" value="IstB_ATP-bd"/>
</dbReference>
<reference evidence="2" key="2">
    <citation type="submission" date="2021-04" db="EMBL/GenBank/DDBJ databases">
        <authorList>
            <person name="Gilroy R."/>
        </authorList>
    </citation>
    <scope>NUCLEOTIDE SEQUENCE</scope>
    <source>
        <strain evidence="2">CHK193-4272</strain>
    </source>
</reference>
<dbReference type="GO" id="GO:0005524">
    <property type="term" value="F:ATP binding"/>
    <property type="evidence" value="ECO:0007669"/>
    <property type="project" value="UniProtKB-KW"/>
</dbReference>
<organism evidence="2 3">
    <name type="scientific">Candidatus Butyricicoccus avistercoris</name>
    <dbReference type="NCBI Taxonomy" id="2838518"/>
    <lineage>
        <taxon>Bacteria</taxon>
        <taxon>Bacillati</taxon>
        <taxon>Bacillota</taxon>
        <taxon>Clostridia</taxon>
        <taxon>Eubacteriales</taxon>
        <taxon>Butyricicoccaceae</taxon>
        <taxon>Butyricicoccus</taxon>
    </lineage>
</organism>
<dbReference type="CDD" id="cd00009">
    <property type="entry name" value="AAA"/>
    <property type="match status" value="1"/>
</dbReference>
<comment type="caution">
    <text evidence="2">The sequence shown here is derived from an EMBL/GenBank/DDBJ whole genome shotgun (WGS) entry which is preliminary data.</text>
</comment>
<dbReference type="SMART" id="SM00382">
    <property type="entry name" value="AAA"/>
    <property type="match status" value="1"/>
</dbReference>
<dbReference type="EMBL" id="DXIE01000035">
    <property type="protein sequence ID" value="HIV62446.1"/>
    <property type="molecule type" value="Genomic_DNA"/>
</dbReference>
<keyword evidence="2" id="KW-0547">Nucleotide-binding</keyword>
<dbReference type="GO" id="GO:0006260">
    <property type="term" value="P:DNA replication"/>
    <property type="evidence" value="ECO:0007669"/>
    <property type="project" value="TreeGrafter"/>
</dbReference>
<dbReference type="Gene3D" id="3.40.50.300">
    <property type="entry name" value="P-loop containing nucleotide triphosphate hydrolases"/>
    <property type="match status" value="1"/>
</dbReference>
<dbReference type="Pfam" id="PF01695">
    <property type="entry name" value="IstB_IS21"/>
    <property type="match status" value="1"/>
</dbReference>
<dbReference type="PANTHER" id="PTHR30050">
    <property type="entry name" value="CHROMOSOMAL REPLICATION INITIATOR PROTEIN DNAA"/>
    <property type="match status" value="1"/>
</dbReference>
<keyword evidence="2" id="KW-0067">ATP-binding</keyword>
<proteinExistence type="predicted"/>